<evidence type="ECO:0000313" key="1">
    <source>
        <dbReference type="EMBL" id="MYR33082.1"/>
    </source>
</evidence>
<dbReference type="RefSeq" id="WP_161111032.1">
    <property type="nucleotide sequence ID" value="NZ_CBDRHC010000024.1"/>
</dbReference>
<protein>
    <recommendedName>
        <fullName evidence="3">WXG100 family type VII secretion target</fullName>
    </recommendedName>
</protein>
<gene>
    <name evidence="1" type="ORF">GTW20_12625</name>
</gene>
<reference evidence="1 2" key="1">
    <citation type="journal article" date="2019" name="Nat. Commun.">
        <title>The antimicrobial potential of Streptomyces from insect microbiomes.</title>
        <authorList>
            <person name="Chevrette M.G."/>
            <person name="Carlson C.M."/>
            <person name="Ortega H.E."/>
            <person name="Thomas C."/>
            <person name="Ananiev G.E."/>
            <person name="Barns K.J."/>
            <person name="Book A.J."/>
            <person name="Cagnazzo J."/>
            <person name="Carlos C."/>
            <person name="Flanigan W."/>
            <person name="Grubbs K.J."/>
            <person name="Horn H.A."/>
            <person name="Hoffmann F.M."/>
            <person name="Klassen J.L."/>
            <person name="Knack J.J."/>
            <person name="Lewin G.R."/>
            <person name="McDonald B.R."/>
            <person name="Muller L."/>
            <person name="Melo W.G.P."/>
            <person name="Pinto-Tomas A.A."/>
            <person name="Schmitz A."/>
            <person name="Wendt-Pienkowski E."/>
            <person name="Wildman S."/>
            <person name="Zhao M."/>
            <person name="Zhang F."/>
            <person name="Bugni T.S."/>
            <person name="Andes D.R."/>
            <person name="Pupo M.T."/>
            <person name="Currie C.R."/>
        </authorList>
    </citation>
    <scope>NUCLEOTIDE SEQUENCE [LARGE SCALE GENOMIC DNA]</scope>
    <source>
        <strain evidence="1 2">SID5840</strain>
    </source>
</reference>
<dbReference type="AlphaFoldDB" id="A0A7K2ISX9"/>
<organism evidence="1 2">
    <name type="scientific">Nocardiopsis alba</name>
    <dbReference type="NCBI Taxonomy" id="53437"/>
    <lineage>
        <taxon>Bacteria</taxon>
        <taxon>Bacillati</taxon>
        <taxon>Actinomycetota</taxon>
        <taxon>Actinomycetes</taxon>
        <taxon>Streptosporangiales</taxon>
        <taxon>Nocardiopsidaceae</taxon>
        <taxon>Nocardiopsis</taxon>
    </lineage>
</organism>
<evidence type="ECO:0008006" key="3">
    <source>
        <dbReference type="Google" id="ProtNLM"/>
    </source>
</evidence>
<proteinExistence type="predicted"/>
<comment type="caution">
    <text evidence="1">The sequence shown here is derived from an EMBL/GenBank/DDBJ whole genome shotgun (WGS) entry which is preliminary data.</text>
</comment>
<dbReference type="Gene3D" id="1.10.287.1060">
    <property type="entry name" value="ESAT-6-like"/>
    <property type="match status" value="1"/>
</dbReference>
<name>A0A7K2ISX9_9ACTN</name>
<dbReference type="EMBL" id="WWHY01000001">
    <property type="protein sequence ID" value="MYR33082.1"/>
    <property type="molecule type" value="Genomic_DNA"/>
</dbReference>
<evidence type="ECO:0000313" key="2">
    <source>
        <dbReference type="Proteomes" id="UP000467124"/>
    </source>
</evidence>
<sequence>MSDRISIDPEAVARDGADIHELAAEVRAIDRWFNDSVDALGKCWGEGDAVAESFEKNYVPNREGFGVFLTTLGKAFEKTAEATIDTAKQFGRSEQYGIDSATRLIGTQNTRVTGGGSGRP</sequence>
<dbReference type="Proteomes" id="UP000467124">
    <property type="component" value="Unassembled WGS sequence"/>
</dbReference>
<accession>A0A7K2ISX9</accession>